<dbReference type="AlphaFoldDB" id="A0A9P4MSE7"/>
<organism evidence="1 2">
    <name type="scientific">Delitschia confertaspora ATCC 74209</name>
    <dbReference type="NCBI Taxonomy" id="1513339"/>
    <lineage>
        <taxon>Eukaryota</taxon>
        <taxon>Fungi</taxon>
        <taxon>Dikarya</taxon>
        <taxon>Ascomycota</taxon>
        <taxon>Pezizomycotina</taxon>
        <taxon>Dothideomycetes</taxon>
        <taxon>Pleosporomycetidae</taxon>
        <taxon>Pleosporales</taxon>
        <taxon>Delitschiaceae</taxon>
        <taxon>Delitschia</taxon>
    </lineage>
</organism>
<dbReference type="InterPro" id="IPR052895">
    <property type="entry name" value="HetReg/Transcr_Mod"/>
</dbReference>
<proteinExistence type="predicted"/>
<reference evidence="1" key="1">
    <citation type="journal article" date="2020" name="Stud. Mycol.">
        <title>101 Dothideomycetes genomes: a test case for predicting lifestyles and emergence of pathogens.</title>
        <authorList>
            <person name="Haridas S."/>
            <person name="Albert R."/>
            <person name="Binder M."/>
            <person name="Bloem J."/>
            <person name="Labutti K."/>
            <person name="Salamov A."/>
            <person name="Andreopoulos B."/>
            <person name="Baker S."/>
            <person name="Barry K."/>
            <person name="Bills G."/>
            <person name="Bluhm B."/>
            <person name="Cannon C."/>
            <person name="Castanera R."/>
            <person name="Culley D."/>
            <person name="Daum C."/>
            <person name="Ezra D."/>
            <person name="Gonzalez J."/>
            <person name="Henrissat B."/>
            <person name="Kuo A."/>
            <person name="Liang C."/>
            <person name="Lipzen A."/>
            <person name="Lutzoni F."/>
            <person name="Magnuson J."/>
            <person name="Mondo S."/>
            <person name="Nolan M."/>
            <person name="Ohm R."/>
            <person name="Pangilinan J."/>
            <person name="Park H.-J."/>
            <person name="Ramirez L."/>
            <person name="Alfaro M."/>
            <person name="Sun H."/>
            <person name="Tritt A."/>
            <person name="Yoshinaga Y."/>
            <person name="Zwiers L.-H."/>
            <person name="Turgeon B."/>
            <person name="Goodwin S."/>
            <person name="Spatafora J."/>
            <person name="Crous P."/>
            <person name="Grigoriev I."/>
        </authorList>
    </citation>
    <scope>NUCLEOTIDE SEQUENCE</scope>
    <source>
        <strain evidence="1">ATCC 74209</strain>
    </source>
</reference>
<protein>
    <recommendedName>
        <fullName evidence="3">Heterokaryon incompatibility domain-containing protein</fullName>
    </recommendedName>
</protein>
<accession>A0A9P4MSE7</accession>
<evidence type="ECO:0000313" key="1">
    <source>
        <dbReference type="EMBL" id="KAF2204069.1"/>
    </source>
</evidence>
<dbReference type="PANTHER" id="PTHR24148:SF78">
    <property type="entry name" value="HETEROKARYON INCOMPATIBILITY DOMAIN-CONTAINING PROTEIN"/>
    <property type="match status" value="1"/>
</dbReference>
<sequence>MLTGEVQRQDLSRALWKGLQLILDHPWFGRVWIIQEVANSRRANVYCGNRSVSSRVFALAPVLLRVGPTSHCQYILDIMPDPSRVDSWWSYKRDLYTFLLKFRGSKASNAPDMVYALLGISSDAAQIDYLRADYTKSTVQVIGDASLFIFQVRPRRPLRETGHFLVEFSDFSRECFSTVVRNADAPVMSKLLQQRGNQVLSSCGLIKAIIHSKEHGPETLGILLKQRGQLEVIYADEDFDGVIEKKRRVGYIEVCIIIPSLLGGFYRHREQLQQRGRSK</sequence>
<keyword evidence="2" id="KW-1185">Reference proteome</keyword>
<dbReference type="EMBL" id="ML993885">
    <property type="protein sequence ID" value="KAF2204069.1"/>
    <property type="molecule type" value="Genomic_DNA"/>
</dbReference>
<name>A0A9P4MSE7_9PLEO</name>
<evidence type="ECO:0000313" key="2">
    <source>
        <dbReference type="Proteomes" id="UP000799536"/>
    </source>
</evidence>
<dbReference type="PANTHER" id="PTHR24148">
    <property type="entry name" value="ANKYRIN REPEAT DOMAIN-CONTAINING PROTEIN 39 HOMOLOG-RELATED"/>
    <property type="match status" value="1"/>
</dbReference>
<evidence type="ECO:0008006" key="3">
    <source>
        <dbReference type="Google" id="ProtNLM"/>
    </source>
</evidence>
<comment type="caution">
    <text evidence="1">The sequence shown here is derived from an EMBL/GenBank/DDBJ whole genome shotgun (WGS) entry which is preliminary data.</text>
</comment>
<gene>
    <name evidence="1" type="ORF">GQ43DRAFT_438271</name>
</gene>
<dbReference type="OrthoDB" id="194358at2759"/>
<dbReference type="Proteomes" id="UP000799536">
    <property type="component" value="Unassembled WGS sequence"/>
</dbReference>